<dbReference type="RefSeq" id="WP_026253499.1">
    <property type="nucleotide sequence ID" value="NZ_CP065725.1"/>
</dbReference>
<protein>
    <submittedName>
        <fullName evidence="1">MBL fold metallo-hydrolase</fullName>
    </submittedName>
</protein>
<dbReference type="Proteomes" id="UP000254603">
    <property type="component" value="Unassembled WGS sequence"/>
</dbReference>
<reference evidence="2 3" key="1">
    <citation type="submission" date="2018-06" db="EMBL/GenBank/DDBJ databases">
        <authorList>
            <consortium name="Pathogen Informatics"/>
            <person name="Doyle S."/>
        </authorList>
    </citation>
    <scope>NUCLEOTIDE SEQUENCE [LARGE SCALE GENOMIC DNA]</scope>
    <source>
        <strain evidence="2 3">NCTC11997</strain>
    </source>
</reference>
<reference evidence="1 4" key="2">
    <citation type="submission" date="2020-12" db="EMBL/GenBank/DDBJ databases">
        <title>FDA dAtabase for Regulatory Grade micrObial Sequences (FDA-ARGOS): Supporting development and validation of Infectious Disease Dx tests.</title>
        <authorList>
            <person name="Sproer C."/>
            <person name="Gronow S."/>
            <person name="Severitt S."/>
            <person name="Schroder I."/>
            <person name="Tallon L."/>
            <person name="Sadzewicz L."/>
            <person name="Zhao X."/>
            <person name="Boylan J."/>
            <person name="Ott S."/>
            <person name="Bowen H."/>
            <person name="Vavikolanu K."/>
            <person name="Mehta A."/>
            <person name="Aluvathingal J."/>
            <person name="Nadendla S."/>
            <person name="Lowell S."/>
            <person name="Myers T."/>
            <person name="Yan Y."/>
            <person name="Sichtig H."/>
        </authorList>
    </citation>
    <scope>NUCLEOTIDE SEQUENCE [LARGE SCALE GENOMIC DNA]</scope>
    <source>
        <strain evidence="1 4">FDAARGOS_872</strain>
    </source>
</reference>
<dbReference type="EMBL" id="CP065725">
    <property type="protein sequence ID" value="QPT40743.1"/>
    <property type="molecule type" value="Genomic_DNA"/>
</dbReference>
<dbReference type="AlphaFoldDB" id="A0A378XFB2"/>
<organism evidence="2 3">
    <name type="scientific">Oligella ureolytica</name>
    <dbReference type="NCBI Taxonomy" id="90244"/>
    <lineage>
        <taxon>Bacteria</taxon>
        <taxon>Pseudomonadati</taxon>
        <taxon>Pseudomonadota</taxon>
        <taxon>Betaproteobacteria</taxon>
        <taxon>Burkholderiales</taxon>
        <taxon>Alcaligenaceae</taxon>
        <taxon>Oligella</taxon>
    </lineage>
</organism>
<proteinExistence type="predicted"/>
<evidence type="ECO:0000313" key="1">
    <source>
        <dbReference type="EMBL" id="QPT40743.1"/>
    </source>
</evidence>
<accession>A0A378XFB2</accession>
<evidence type="ECO:0000313" key="2">
    <source>
        <dbReference type="EMBL" id="SUA52609.1"/>
    </source>
</evidence>
<keyword evidence="4" id="KW-1185">Reference proteome</keyword>
<dbReference type="InterPro" id="IPR036866">
    <property type="entry name" value="RibonucZ/Hydroxyglut_hydro"/>
</dbReference>
<name>A0A378XFB2_9BURK</name>
<dbReference type="Gene3D" id="3.60.15.10">
    <property type="entry name" value="Ribonuclease Z/Hydroxyacylglutathione hydrolase-like"/>
    <property type="match status" value="1"/>
</dbReference>
<sequence>MRQTDAAPAATEEVQLQQIRNATVKITFGDTTFLIVPLLSVKGAYPGFDDTYRSELRNPLVELPMSVDEVIDGVDAVVVTYTHLDHWGDAA</sequence>
<dbReference type="STRING" id="1122619.GCA_000373745_00132"/>
<dbReference type="Proteomes" id="UP000594903">
    <property type="component" value="Chromosome"/>
</dbReference>
<dbReference type="EMBL" id="UGSB01000001">
    <property type="protein sequence ID" value="SUA52609.1"/>
    <property type="molecule type" value="Genomic_DNA"/>
</dbReference>
<evidence type="ECO:0000313" key="4">
    <source>
        <dbReference type="Proteomes" id="UP000594903"/>
    </source>
</evidence>
<evidence type="ECO:0000313" key="3">
    <source>
        <dbReference type="Proteomes" id="UP000254603"/>
    </source>
</evidence>
<gene>
    <name evidence="1" type="ORF">I6G29_03970</name>
    <name evidence="2" type="ORF">NCTC11997_00846</name>
</gene>